<dbReference type="PROSITE" id="PS50835">
    <property type="entry name" value="IG_LIKE"/>
    <property type="match status" value="1"/>
</dbReference>
<dbReference type="Gene3D" id="2.60.40.10">
    <property type="entry name" value="Immunoglobulins"/>
    <property type="match status" value="3"/>
</dbReference>
<dbReference type="Pfam" id="PF13585">
    <property type="entry name" value="CHU_C"/>
    <property type="match status" value="1"/>
</dbReference>
<reference evidence="2" key="1">
    <citation type="submission" date="2022-11" db="EMBL/GenBank/DDBJ databases">
        <title>High-quality draft genome sequence of Galbibacter sp. strain CMA-7.</title>
        <authorList>
            <person name="Wei L."/>
            <person name="Dong C."/>
            <person name="Shao Z."/>
        </authorList>
    </citation>
    <scope>NUCLEOTIDE SEQUENCE</scope>
    <source>
        <strain evidence="2">CMA-7</strain>
    </source>
</reference>
<proteinExistence type="predicted"/>
<gene>
    <name evidence="2" type="ORF">OSR52_17435</name>
</gene>
<feature type="domain" description="Ig-like" evidence="1">
    <location>
        <begin position="490"/>
        <end position="562"/>
    </location>
</feature>
<protein>
    <submittedName>
        <fullName evidence="2">Gliding motility-associated C-terminal domain-containing protein</fullName>
    </submittedName>
</protein>
<accession>A0ABT6FWK1</accession>
<organism evidence="2 3">
    <name type="scientific">Galbibacter pacificus</name>
    <dbReference type="NCBI Taxonomy" id="2996052"/>
    <lineage>
        <taxon>Bacteria</taxon>
        <taxon>Pseudomonadati</taxon>
        <taxon>Bacteroidota</taxon>
        <taxon>Flavobacteriia</taxon>
        <taxon>Flavobacteriales</taxon>
        <taxon>Flavobacteriaceae</taxon>
        <taxon>Galbibacter</taxon>
    </lineage>
</organism>
<name>A0ABT6FWK1_9FLAO</name>
<keyword evidence="3" id="KW-1185">Reference proteome</keyword>
<evidence type="ECO:0000313" key="3">
    <source>
        <dbReference type="Proteomes" id="UP001153642"/>
    </source>
</evidence>
<sequence>MNRTLHQKSIRLCLLSMLIGVATVYSQDLKKPILGFSDACASKDYNSFTVEFKWDPNPIVESDNKFVLELSNANGSFSSPTTLATISDKNTVFDFDVEFNMPQDVRGENYKVRIRSTNPAKTSPASDPFGAYYLNVTEPLVVNNFEEASVCEAATVYLEVDNYPNEASYNWYKDMAMIPGKHESSIEVTEPGIYFAEIDYGSYCSTSTASNLVEVYIENSLGAELIGAKKVSLCQDQTYTLTTDLDDPSMTYGWYKDGELLEKNHSNTLVVNGSDPGFAGDYYVELEQPGGCKEKTSTVKIEAGGFDLSLEALGGTVLLPQQTLTLQTSTTAVSASYQWYRNGQLLADESADKLVVGVPGDYYVKVSQTDGCIASKTSDAITIVEPSDYVAYVSSSNYSDCNNSSVTISLDKIEANATSEEVYNIPQSAWNGFSYQWVYNGNPLTGEASKSIEVSSPENNGKYALVVTMENGKRVTSEAFNVKLGLHISPQITGNRNVACDSGNTIEITSTVTDEKYTYTWYRNNVELTENTPNFATNLSGTYQLKVSAYGCSVASNEFVINPFDASMVTIDAPETIAVPEGETKTVTASGGDAYQWFNTKNELISNGPSVTLSEEGEYTLLASVGECQATNTVKFTNLVSYVVPNVITPNGDGFNDLWIIPNSYAYQKDVTVNIYEQSGAPIYRASAYQNNWPESSSIMYTGGRPPIYYYKITKGKETLKQGTITVIK</sequence>
<comment type="caution">
    <text evidence="2">The sequence shown here is derived from an EMBL/GenBank/DDBJ whole genome shotgun (WGS) entry which is preliminary data.</text>
</comment>
<dbReference type="SUPFAM" id="SSF48726">
    <property type="entry name" value="Immunoglobulin"/>
    <property type="match status" value="1"/>
</dbReference>
<evidence type="ECO:0000259" key="1">
    <source>
        <dbReference type="PROSITE" id="PS50835"/>
    </source>
</evidence>
<dbReference type="Proteomes" id="UP001153642">
    <property type="component" value="Unassembled WGS sequence"/>
</dbReference>
<dbReference type="InterPro" id="IPR007110">
    <property type="entry name" value="Ig-like_dom"/>
</dbReference>
<dbReference type="EMBL" id="JAPMUA010000008">
    <property type="protein sequence ID" value="MDG3587645.1"/>
    <property type="molecule type" value="Genomic_DNA"/>
</dbReference>
<evidence type="ECO:0000313" key="2">
    <source>
        <dbReference type="EMBL" id="MDG3587645.1"/>
    </source>
</evidence>
<dbReference type="RefSeq" id="WP_277901382.1">
    <property type="nucleotide sequence ID" value="NZ_JAPMUA010000008.1"/>
</dbReference>
<dbReference type="InterPro" id="IPR036179">
    <property type="entry name" value="Ig-like_dom_sf"/>
</dbReference>
<dbReference type="InterPro" id="IPR013783">
    <property type="entry name" value="Ig-like_fold"/>
</dbReference>